<evidence type="ECO:0000313" key="2">
    <source>
        <dbReference type="Proteomes" id="UP000643279"/>
    </source>
</evidence>
<evidence type="ECO:0000313" key="1">
    <source>
        <dbReference type="EMBL" id="GGH97651.1"/>
    </source>
</evidence>
<organism evidence="1 2">
    <name type="scientific">Arthrobacter liuii</name>
    <dbReference type="NCBI Taxonomy" id="1476996"/>
    <lineage>
        <taxon>Bacteria</taxon>
        <taxon>Bacillati</taxon>
        <taxon>Actinomycetota</taxon>
        <taxon>Actinomycetes</taxon>
        <taxon>Micrococcales</taxon>
        <taxon>Micrococcaceae</taxon>
        <taxon>Arthrobacter</taxon>
    </lineage>
</organism>
<name>A0ABQ2AXZ9_9MICC</name>
<proteinExistence type="predicted"/>
<reference evidence="2" key="1">
    <citation type="journal article" date="2019" name="Int. J. Syst. Evol. Microbiol.">
        <title>The Global Catalogue of Microorganisms (GCM) 10K type strain sequencing project: providing services to taxonomists for standard genome sequencing and annotation.</title>
        <authorList>
            <consortium name="The Broad Institute Genomics Platform"/>
            <consortium name="The Broad Institute Genome Sequencing Center for Infectious Disease"/>
            <person name="Wu L."/>
            <person name="Ma J."/>
        </authorList>
    </citation>
    <scope>NUCLEOTIDE SEQUENCE [LARGE SCALE GENOMIC DNA]</scope>
    <source>
        <strain evidence="2">CGMCC 1.12778</strain>
    </source>
</reference>
<protein>
    <submittedName>
        <fullName evidence="1">Uncharacterized protein</fullName>
    </submittedName>
</protein>
<keyword evidence="2" id="KW-1185">Reference proteome</keyword>
<comment type="caution">
    <text evidence="1">The sequence shown here is derived from an EMBL/GenBank/DDBJ whole genome shotgun (WGS) entry which is preliminary data.</text>
</comment>
<accession>A0ABQ2AXZ9</accession>
<gene>
    <name evidence="1" type="ORF">GCM10007170_28390</name>
</gene>
<dbReference type="Proteomes" id="UP000643279">
    <property type="component" value="Unassembled WGS sequence"/>
</dbReference>
<sequence length="85" mass="9280">MGPRGTGADAAVVCAGSDIVCEWLLSVTLTGLGILRMFKGRLWTVKVLDLLECWGCWRGKLQGKLRISLLASRGLPPVSGWLLRR</sequence>
<dbReference type="EMBL" id="BMFW01000013">
    <property type="protein sequence ID" value="GGH97651.1"/>
    <property type="molecule type" value="Genomic_DNA"/>
</dbReference>